<evidence type="ECO:0000313" key="13">
    <source>
        <dbReference type="Proteomes" id="UP000176532"/>
    </source>
</evidence>
<feature type="transmembrane region" description="Helical" evidence="10">
    <location>
        <begin position="117"/>
        <end position="140"/>
    </location>
</feature>
<protein>
    <recommendedName>
        <fullName evidence="11">Vitamin K epoxide reductase domain-containing protein</fullName>
    </recommendedName>
</protein>
<evidence type="ECO:0000256" key="10">
    <source>
        <dbReference type="SAM" id="Phobius"/>
    </source>
</evidence>
<comment type="subcellular location">
    <subcellularLocation>
        <location evidence="1">Membrane</location>
        <topology evidence="1">Multi-pass membrane protein</topology>
    </subcellularLocation>
</comment>
<feature type="transmembrane region" description="Helical" evidence="10">
    <location>
        <begin position="61"/>
        <end position="81"/>
    </location>
</feature>
<dbReference type="PANTHER" id="PTHR34573">
    <property type="entry name" value="VKC DOMAIN-CONTAINING PROTEIN"/>
    <property type="match status" value="1"/>
</dbReference>
<dbReference type="Pfam" id="PF07884">
    <property type="entry name" value="VKOR"/>
    <property type="match status" value="1"/>
</dbReference>
<evidence type="ECO:0000256" key="3">
    <source>
        <dbReference type="ARBA" id="ARBA00022692"/>
    </source>
</evidence>
<dbReference type="InterPro" id="IPR012932">
    <property type="entry name" value="VKOR"/>
</dbReference>
<name>A0A1F6M954_9BACT</name>
<dbReference type="GO" id="GO:0048038">
    <property type="term" value="F:quinone binding"/>
    <property type="evidence" value="ECO:0007669"/>
    <property type="project" value="UniProtKB-KW"/>
</dbReference>
<dbReference type="InterPro" id="IPR038354">
    <property type="entry name" value="VKOR_sf"/>
</dbReference>
<evidence type="ECO:0000256" key="8">
    <source>
        <dbReference type="ARBA" id="ARBA00023157"/>
    </source>
</evidence>
<dbReference type="GO" id="GO:0016020">
    <property type="term" value="C:membrane"/>
    <property type="evidence" value="ECO:0007669"/>
    <property type="project" value="UniProtKB-SubCell"/>
</dbReference>
<keyword evidence="3 10" id="KW-0812">Transmembrane</keyword>
<dbReference type="EMBL" id="MFQD01000009">
    <property type="protein sequence ID" value="OGH68141.1"/>
    <property type="molecule type" value="Genomic_DNA"/>
</dbReference>
<evidence type="ECO:0000256" key="9">
    <source>
        <dbReference type="ARBA" id="ARBA00023284"/>
    </source>
</evidence>
<keyword evidence="6" id="KW-0560">Oxidoreductase</keyword>
<keyword evidence="7 10" id="KW-0472">Membrane</keyword>
<evidence type="ECO:0000256" key="6">
    <source>
        <dbReference type="ARBA" id="ARBA00023002"/>
    </source>
</evidence>
<feature type="transmembrane region" description="Helical" evidence="10">
    <location>
        <begin position="93"/>
        <end position="111"/>
    </location>
</feature>
<evidence type="ECO:0000259" key="11">
    <source>
        <dbReference type="SMART" id="SM00756"/>
    </source>
</evidence>
<comment type="caution">
    <text evidence="12">The sequence shown here is derived from an EMBL/GenBank/DDBJ whole genome shotgun (WGS) entry which is preliminary data.</text>
</comment>
<evidence type="ECO:0000256" key="7">
    <source>
        <dbReference type="ARBA" id="ARBA00023136"/>
    </source>
</evidence>
<sequence length="144" mass="15514">MEKSAVRRRAYQIIIAIAALGFLVAAYATVLHFQTGPSTLCNLGEGFDCDKVNRGVYSEMWGVPVSVLGMAGYVIIALLARELLASPRRRLKILLAASIAFALGFSAHLAWISSALLATWCIVCIASYTCTAALAAVFAWGEWE</sequence>
<proteinExistence type="inferred from homology"/>
<comment type="similarity">
    <text evidence="2">Belongs to the VKOR family.</text>
</comment>
<feature type="transmembrane region" description="Helical" evidence="10">
    <location>
        <begin position="12"/>
        <end position="33"/>
    </location>
</feature>
<organism evidence="12 13">
    <name type="scientific">Candidatus Magasanikbacteria bacterium RIFCSPHIGHO2_02_FULL_50_9b</name>
    <dbReference type="NCBI Taxonomy" id="1798682"/>
    <lineage>
        <taxon>Bacteria</taxon>
        <taxon>Candidatus Magasanikiibacteriota</taxon>
    </lineage>
</organism>
<dbReference type="Proteomes" id="UP000176532">
    <property type="component" value="Unassembled WGS sequence"/>
</dbReference>
<dbReference type="PANTHER" id="PTHR34573:SF1">
    <property type="entry name" value="VITAMIN K EPOXIDE REDUCTASE DOMAIN-CONTAINING PROTEIN"/>
    <property type="match status" value="1"/>
</dbReference>
<keyword evidence="4" id="KW-0874">Quinone</keyword>
<keyword evidence="5 10" id="KW-1133">Transmembrane helix</keyword>
<feature type="domain" description="Vitamin K epoxide reductase" evidence="11">
    <location>
        <begin position="7"/>
        <end position="142"/>
    </location>
</feature>
<dbReference type="AlphaFoldDB" id="A0A1F6M954"/>
<evidence type="ECO:0000256" key="5">
    <source>
        <dbReference type="ARBA" id="ARBA00022989"/>
    </source>
</evidence>
<keyword evidence="8" id="KW-1015">Disulfide bond</keyword>
<keyword evidence="9" id="KW-0676">Redox-active center</keyword>
<evidence type="ECO:0000256" key="2">
    <source>
        <dbReference type="ARBA" id="ARBA00006214"/>
    </source>
</evidence>
<dbReference type="Gene3D" id="1.20.1440.130">
    <property type="entry name" value="VKOR domain"/>
    <property type="match status" value="1"/>
</dbReference>
<gene>
    <name evidence="12" type="ORF">A3C15_01980</name>
</gene>
<evidence type="ECO:0000256" key="4">
    <source>
        <dbReference type="ARBA" id="ARBA00022719"/>
    </source>
</evidence>
<dbReference type="SMART" id="SM00756">
    <property type="entry name" value="VKc"/>
    <property type="match status" value="1"/>
</dbReference>
<dbReference type="GO" id="GO:0016491">
    <property type="term" value="F:oxidoreductase activity"/>
    <property type="evidence" value="ECO:0007669"/>
    <property type="project" value="UniProtKB-KW"/>
</dbReference>
<dbReference type="STRING" id="1798682.A3C15_01980"/>
<accession>A0A1F6M954</accession>
<evidence type="ECO:0000256" key="1">
    <source>
        <dbReference type="ARBA" id="ARBA00004141"/>
    </source>
</evidence>
<reference evidence="12 13" key="1">
    <citation type="journal article" date="2016" name="Nat. Commun.">
        <title>Thousands of microbial genomes shed light on interconnected biogeochemical processes in an aquifer system.</title>
        <authorList>
            <person name="Anantharaman K."/>
            <person name="Brown C.T."/>
            <person name="Hug L.A."/>
            <person name="Sharon I."/>
            <person name="Castelle C.J."/>
            <person name="Probst A.J."/>
            <person name="Thomas B.C."/>
            <person name="Singh A."/>
            <person name="Wilkins M.J."/>
            <person name="Karaoz U."/>
            <person name="Brodie E.L."/>
            <person name="Williams K.H."/>
            <person name="Hubbard S.S."/>
            <person name="Banfield J.F."/>
        </authorList>
    </citation>
    <scope>NUCLEOTIDE SEQUENCE [LARGE SCALE GENOMIC DNA]</scope>
</reference>
<evidence type="ECO:0000313" key="12">
    <source>
        <dbReference type="EMBL" id="OGH68141.1"/>
    </source>
</evidence>